<dbReference type="PROSITE" id="PS51186">
    <property type="entry name" value="GNAT"/>
    <property type="match status" value="1"/>
</dbReference>
<dbReference type="Gene3D" id="3.40.630.30">
    <property type="match status" value="1"/>
</dbReference>
<dbReference type="Pfam" id="PF00583">
    <property type="entry name" value="Acetyltransf_1"/>
    <property type="match status" value="1"/>
</dbReference>
<dbReference type="OrthoDB" id="9805924at2"/>
<keyword evidence="5" id="KW-1185">Reference proteome</keyword>
<evidence type="ECO:0000313" key="4">
    <source>
        <dbReference type="EMBL" id="KAB1659620.1"/>
    </source>
</evidence>
<evidence type="ECO:0000313" key="5">
    <source>
        <dbReference type="Proteomes" id="UP000467240"/>
    </source>
</evidence>
<dbReference type="AlphaFoldDB" id="A0A7J5BZ38"/>
<dbReference type="SUPFAM" id="SSF55729">
    <property type="entry name" value="Acyl-CoA N-acyltransferases (Nat)"/>
    <property type="match status" value="1"/>
</dbReference>
<proteinExistence type="predicted"/>
<sequence>MADDIAAIRLATDADASVLAVLLYDFNVEFATPTPGAAEFEARFRALLARPGLVAFLAEGPDGASCGFALLSLRPTPYFDGPLVQLEELYVVPPLRARGVGGALLAAALAFAESQGSREMHIGVDEADTDARRFYERHGFVNIEPGRDDRMLLYLREH</sequence>
<feature type="domain" description="N-acetyltransferase" evidence="3">
    <location>
        <begin position="6"/>
        <end position="158"/>
    </location>
</feature>
<organism evidence="4 5">
    <name type="scientific">Pseudoclavibacter chungangensis</name>
    <dbReference type="NCBI Taxonomy" id="587635"/>
    <lineage>
        <taxon>Bacteria</taxon>
        <taxon>Bacillati</taxon>
        <taxon>Actinomycetota</taxon>
        <taxon>Actinomycetes</taxon>
        <taxon>Micrococcales</taxon>
        <taxon>Microbacteriaceae</taxon>
        <taxon>Pseudoclavibacter</taxon>
    </lineage>
</organism>
<reference evidence="4 5" key="1">
    <citation type="submission" date="2019-09" db="EMBL/GenBank/DDBJ databases">
        <title>Phylogeny of genus Pseudoclavibacter and closely related genus.</title>
        <authorList>
            <person name="Li Y."/>
        </authorList>
    </citation>
    <scope>NUCLEOTIDE SEQUENCE [LARGE SCALE GENOMIC DNA]</scope>
    <source>
        <strain evidence="4 5">DSM 23821</strain>
    </source>
</reference>
<evidence type="ECO:0000256" key="2">
    <source>
        <dbReference type="ARBA" id="ARBA00023315"/>
    </source>
</evidence>
<dbReference type="InterPro" id="IPR050832">
    <property type="entry name" value="Bact_Acetyltransf"/>
</dbReference>
<dbReference type="GO" id="GO:0016747">
    <property type="term" value="F:acyltransferase activity, transferring groups other than amino-acyl groups"/>
    <property type="evidence" value="ECO:0007669"/>
    <property type="project" value="InterPro"/>
</dbReference>
<dbReference type="PANTHER" id="PTHR43877">
    <property type="entry name" value="AMINOALKYLPHOSPHONATE N-ACETYLTRANSFERASE-RELATED-RELATED"/>
    <property type="match status" value="1"/>
</dbReference>
<comment type="caution">
    <text evidence="4">The sequence shown here is derived from an EMBL/GenBank/DDBJ whole genome shotgun (WGS) entry which is preliminary data.</text>
</comment>
<accession>A0A7J5BZ38</accession>
<protein>
    <submittedName>
        <fullName evidence="4">GNAT family N-acetyltransferase</fullName>
    </submittedName>
</protein>
<evidence type="ECO:0000259" key="3">
    <source>
        <dbReference type="PROSITE" id="PS51186"/>
    </source>
</evidence>
<name>A0A7J5BZ38_9MICO</name>
<keyword evidence="1 4" id="KW-0808">Transferase</keyword>
<dbReference type="InterPro" id="IPR016181">
    <property type="entry name" value="Acyl_CoA_acyltransferase"/>
</dbReference>
<keyword evidence="2" id="KW-0012">Acyltransferase</keyword>
<dbReference type="EMBL" id="WBJZ01000005">
    <property type="protein sequence ID" value="KAB1659620.1"/>
    <property type="molecule type" value="Genomic_DNA"/>
</dbReference>
<dbReference type="Proteomes" id="UP000467240">
    <property type="component" value="Unassembled WGS sequence"/>
</dbReference>
<dbReference type="RefSeq" id="WP_158039786.1">
    <property type="nucleotide sequence ID" value="NZ_JACCFV010000001.1"/>
</dbReference>
<dbReference type="InterPro" id="IPR000182">
    <property type="entry name" value="GNAT_dom"/>
</dbReference>
<gene>
    <name evidence="4" type="ORF">F8O01_04975</name>
</gene>
<evidence type="ECO:0000256" key="1">
    <source>
        <dbReference type="ARBA" id="ARBA00022679"/>
    </source>
</evidence>